<dbReference type="InterPro" id="IPR036259">
    <property type="entry name" value="MFS_trans_sf"/>
</dbReference>
<organism evidence="9 10">
    <name type="scientific">Rhizocola hellebori</name>
    <dbReference type="NCBI Taxonomy" id="1392758"/>
    <lineage>
        <taxon>Bacteria</taxon>
        <taxon>Bacillati</taxon>
        <taxon>Actinomycetota</taxon>
        <taxon>Actinomycetes</taxon>
        <taxon>Micromonosporales</taxon>
        <taxon>Micromonosporaceae</taxon>
        <taxon>Rhizocola</taxon>
    </lineage>
</organism>
<dbReference type="SUPFAM" id="SSF103473">
    <property type="entry name" value="MFS general substrate transporter"/>
    <property type="match status" value="1"/>
</dbReference>
<keyword evidence="4 7" id="KW-0812">Transmembrane</keyword>
<feature type="transmembrane region" description="Helical" evidence="7">
    <location>
        <begin position="299"/>
        <end position="316"/>
    </location>
</feature>
<feature type="transmembrane region" description="Helical" evidence="7">
    <location>
        <begin position="389"/>
        <end position="407"/>
    </location>
</feature>
<dbReference type="Gene3D" id="1.20.1250.20">
    <property type="entry name" value="MFS general substrate transporter like domains"/>
    <property type="match status" value="1"/>
</dbReference>
<dbReference type="AlphaFoldDB" id="A0A8J3QHA2"/>
<comment type="subcellular location">
    <subcellularLocation>
        <location evidence="1">Cell membrane</location>
        <topology evidence="1">Multi-pass membrane protein</topology>
    </subcellularLocation>
</comment>
<proteinExistence type="predicted"/>
<comment type="caution">
    <text evidence="9">The sequence shown here is derived from an EMBL/GenBank/DDBJ whole genome shotgun (WGS) entry which is preliminary data.</text>
</comment>
<dbReference type="EMBL" id="BONY01000109">
    <property type="protein sequence ID" value="GIH10860.1"/>
    <property type="molecule type" value="Genomic_DNA"/>
</dbReference>
<feature type="transmembrane region" description="Helical" evidence="7">
    <location>
        <begin position="363"/>
        <end position="383"/>
    </location>
</feature>
<keyword evidence="5 7" id="KW-1133">Transmembrane helix</keyword>
<name>A0A8J3QHA2_9ACTN</name>
<feature type="transmembrane region" description="Helical" evidence="7">
    <location>
        <begin position="95"/>
        <end position="119"/>
    </location>
</feature>
<evidence type="ECO:0000256" key="7">
    <source>
        <dbReference type="SAM" id="Phobius"/>
    </source>
</evidence>
<accession>A0A8J3QHA2</accession>
<evidence type="ECO:0000313" key="10">
    <source>
        <dbReference type="Proteomes" id="UP000612899"/>
    </source>
</evidence>
<keyword evidence="3" id="KW-1003">Cell membrane</keyword>
<dbReference type="GO" id="GO:0005886">
    <property type="term" value="C:plasma membrane"/>
    <property type="evidence" value="ECO:0007669"/>
    <property type="project" value="UniProtKB-SubCell"/>
</dbReference>
<evidence type="ECO:0000256" key="3">
    <source>
        <dbReference type="ARBA" id="ARBA00022475"/>
    </source>
</evidence>
<dbReference type="Proteomes" id="UP000612899">
    <property type="component" value="Unassembled WGS sequence"/>
</dbReference>
<evidence type="ECO:0000256" key="2">
    <source>
        <dbReference type="ARBA" id="ARBA00022448"/>
    </source>
</evidence>
<dbReference type="GO" id="GO:0022857">
    <property type="term" value="F:transmembrane transporter activity"/>
    <property type="evidence" value="ECO:0007669"/>
    <property type="project" value="InterPro"/>
</dbReference>
<evidence type="ECO:0000256" key="6">
    <source>
        <dbReference type="ARBA" id="ARBA00023136"/>
    </source>
</evidence>
<gene>
    <name evidence="9" type="ORF">Rhe02_89270</name>
</gene>
<keyword evidence="10" id="KW-1185">Reference proteome</keyword>
<keyword evidence="2" id="KW-0813">Transport</keyword>
<feature type="domain" description="Major facilitator superfamily (MFS) profile" evidence="8">
    <location>
        <begin position="1"/>
        <end position="410"/>
    </location>
</feature>
<dbReference type="PANTHER" id="PTHR23513:SF6">
    <property type="entry name" value="MAJOR FACILITATOR SUPERFAMILY ASSOCIATED DOMAIN-CONTAINING PROTEIN"/>
    <property type="match status" value="1"/>
</dbReference>
<feature type="transmembrane region" description="Helical" evidence="7">
    <location>
        <begin position="21"/>
        <end position="44"/>
    </location>
</feature>
<protein>
    <submittedName>
        <fullName evidence="9">MFS transporter</fullName>
    </submittedName>
</protein>
<sequence>MTTSLVTASPPKALGRDFTGLWTATGLANLGDGLYLLVLPLIALQLTTSAGLIAGVTVMLTLAWPVFGFQAGLLVDRVDRRRMVAGVNLVRAVALAALTVALLTGSASVILLYAVALVLGVGETLVDTSLAALVPQTVPHQENLGRANARLEVAQTVTNQFIGPPLGGLLAGFGLAWATGTSALLYVGALAGLALMRGRYRAAVTAPSTPRPPLRQEILAGLRFTWANPLLRNLTLITAAMNVFWAAWVAVLVIYVVAPGPVGLSTPQYGLLLIVMAAGGIAGANAVEPLRRRLGARRLLALDVVGTIVLVGTPALTTNPFLLAAAMFVGGAGSAVWRVIVAMVRQTVTPAELLGRVYSANRVVSWGVLPIGAALGGVVAQAYGVRAVFVVAGLASFGLLAAYAAAIKPGPLALALAPKAT</sequence>
<dbReference type="InterPro" id="IPR020846">
    <property type="entry name" value="MFS_dom"/>
</dbReference>
<reference evidence="9" key="1">
    <citation type="submission" date="2021-01" db="EMBL/GenBank/DDBJ databases">
        <title>Whole genome shotgun sequence of Rhizocola hellebori NBRC 109834.</title>
        <authorList>
            <person name="Komaki H."/>
            <person name="Tamura T."/>
        </authorList>
    </citation>
    <scope>NUCLEOTIDE SEQUENCE</scope>
    <source>
        <strain evidence="9">NBRC 109834</strain>
    </source>
</reference>
<feature type="transmembrane region" description="Helical" evidence="7">
    <location>
        <begin position="322"/>
        <end position="342"/>
    </location>
</feature>
<feature type="transmembrane region" description="Helical" evidence="7">
    <location>
        <begin position="169"/>
        <end position="195"/>
    </location>
</feature>
<evidence type="ECO:0000259" key="8">
    <source>
        <dbReference type="PROSITE" id="PS50850"/>
    </source>
</evidence>
<dbReference type="PANTHER" id="PTHR23513">
    <property type="entry name" value="INTEGRAL MEMBRANE EFFLUX PROTEIN-RELATED"/>
    <property type="match status" value="1"/>
</dbReference>
<feature type="transmembrane region" description="Helical" evidence="7">
    <location>
        <begin position="50"/>
        <end position="75"/>
    </location>
</feature>
<evidence type="ECO:0000256" key="5">
    <source>
        <dbReference type="ARBA" id="ARBA00022989"/>
    </source>
</evidence>
<dbReference type="CDD" id="cd06173">
    <property type="entry name" value="MFS_MefA_like"/>
    <property type="match status" value="1"/>
</dbReference>
<dbReference type="InterPro" id="IPR010290">
    <property type="entry name" value="TM_effector"/>
</dbReference>
<evidence type="ECO:0000313" key="9">
    <source>
        <dbReference type="EMBL" id="GIH10860.1"/>
    </source>
</evidence>
<feature type="transmembrane region" description="Helical" evidence="7">
    <location>
        <begin position="269"/>
        <end position="287"/>
    </location>
</feature>
<dbReference type="Pfam" id="PF05977">
    <property type="entry name" value="MFS_3"/>
    <property type="match status" value="1"/>
</dbReference>
<feature type="transmembrane region" description="Helical" evidence="7">
    <location>
        <begin position="234"/>
        <end position="257"/>
    </location>
</feature>
<dbReference type="PROSITE" id="PS50850">
    <property type="entry name" value="MFS"/>
    <property type="match status" value="1"/>
</dbReference>
<keyword evidence="6 7" id="KW-0472">Membrane</keyword>
<evidence type="ECO:0000256" key="4">
    <source>
        <dbReference type="ARBA" id="ARBA00022692"/>
    </source>
</evidence>
<evidence type="ECO:0000256" key="1">
    <source>
        <dbReference type="ARBA" id="ARBA00004651"/>
    </source>
</evidence>
<dbReference type="RefSeq" id="WP_203914580.1">
    <property type="nucleotide sequence ID" value="NZ_BONY01000109.1"/>
</dbReference>